<dbReference type="EMBL" id="LAZR01006555">
    <property type="protein sequence ID" value="KKM91291.1"/>
    <property type="molecule type" value="Genomic_DNA"/>
</dbReference>
<organism evidence="2">
    <name type="scientific">marine sediment metagenome</name>
    <dbReference type="NCBI Taxonomy" id="412755"/>
    <lineage>
        <taxon>unclassified sequences</taxon>
        <taxon>metagenomes</taxon>
        <taxon>ecological metagenomes</taxon>
    </lineage>
</organism>
<keyword evidence="1" id="KW-1133">Transmembrane helix</keyword>
<feature type="transmembrane region" description="Helical" evidence="1">
    <location>
        <begin position="37"/>
        <end position="56"/>
    </location>
</feature>
<dbReference type="AlphaFoldDB" id="A0A0F9LW04"/>
<accession>A0A0F9LW04</accession>
<gene>
    <name evidence="2" type="ORF">LCGC14_1229990</name>
</gene>
<name>A0A0F9LW04_9ZZZZ</name>
<protein>
    <submittedName>
        <fullName evidence="2">Uncharacterized protein</fullName>
    </submittedName>
</protein>
<evidence type="ECO:0000313" key="2">
    <source>
        <dbReference type="EMBL" id="KKM91291.1"/>
    </source>
</evidence>
<comment type="caution">
    <text evidence="2">The sequence shown here is derived from an EMBL/GenBank/DDBJ whole genome shotgun (WGS) entry which is preliminary data.</text>
</comment>
<sequence length="91" mass="10221">MSHLDVDVIDFLLLTVYPVAALFVIEMIARAIKISSWIKLSIQAVAMIGFGIAYVTAITAHWLTSIVLFALAMTLFYQARRTKIDPKKAMY</sequence>
<reference evidence="2" key="1">
    <citation type="journal article" date="2015" name="Nature">
        <title>Complex archaea that bridge the gap between prokaryotes and eukaryotes.</title>
        <authorList>
            <person name="Spang A."/>
            <person name="Saw J.H."/>
            <person name="Jorgensen S.L."/>
            <person name="Zaremba-Niedzwiedzka K."/>
            <person name="Martijn J."/>
            <person name="Lind A.E."/>
            <person name="van Eijk R."/>
            <person name="Schleper C."/>
            <person name="Guy L."/>
            <person name="Ettema T.J."/>
        </authorList>
    </citation>
    <scope>NUCLEOTIDE SEQUENCE</scope>
</reference>
<feature type="transmembrane region" description="Helical" evidence="1">
    <location>
        <begin position="62"/>
        <end position="79"/>
    </location>
</feature>
<feature type="transmembrane region" description="Helical" evidence="1">
    <location>
        <begin position="6"/>
        <end position="25"/>
    </location>
</feature>
<evidence type="ECO:0000256" key="1">
    <source>
        <dbReference type="SAM" id="Phobius"/>
    </source>
</evidence>
<keyword evidence="1" id="KW-0812">Transmembrane</keyword>
<proteinExistence type="predicted"/>
<keyword evidence="1" id="KW-0472">Membrane</keyword>